<dbReference type="InterPro" id="IPR011059">
    <property type="entry name" value="Metal-dep_hydrolase_composite"/>
</dbReference>
<protein>
    <submittedName>
        <fullName evidence="3">Aminodeoxyfutalosine deaminase</fullName>
        <ecNumber evidence="3">3.5.4.-</ecNumber>
    </submittedName>
</protein>
<dbReference type="PANTHER" id="PTHR43794:SF11">
    <property type="entry name" value="AMIDOHYDROLASE-RELATED DOMAIN-CONTAINING PROTEIN"/>
    <property type="match status" value="1"/>
</dbReference>
<evidence type="ECO:0000259" key="2">
    <source>
        <dbReference type="Pfam" id="PF01979"/>
    </source>
</evidence>
<dbReference type="GO" id="GO:0016810">
    <property type="term" value="F:hydrolase activity, acting on carbon-nitrogen (but not peptide) bonds"/>
    <property type="evidence" value="ECO:0007669"/>
    <property type="project" value="InterPro"/>
</dbReference>
<dbReference type="InterPro" id="IPR006680">
    <property type="entry name" value="Amidohydro-rel"/>
</dbReference>
<gene>
    <name evidence="3" type="ORF">UC8_17230</name>
</gene>
<organism evidence="3 4">
    <name type="scientific">Roseimaritima ulvae</name>
    <dbReference type="NCBI Taxonomy" id="980254"/>
    <lineage>
        <taxon>Bacteria</taxon>
        <taxon>Pseudomonadati</taxon>
        <taxon>Planctomycetota</taxon>
        <taxon>Planctomycetia</taxon>
        <taxon>Pirellulales</taxon>
        <taxon>Pirellulaceae</taxon>
        <taxon>Roseimaritima</taxon>
    </lineage>
</organism>
<dbReference type="EC" id="3.5.4.-" evidence="3"/>
<evidence type="ECO:0000313" key="4">
    <source>
        <dbReference type="Proteomes" id="UP000325286"/>
    </source>
</evidence>
<evidence type="ECO:0000256" key="1">
    <source>
        <dbReference type="ARBA" id="ARBA00022801"/>
    </source>
</evidence>
<dbReference type="PANTHER" id="PTHR43794">
    <property type="entry name" value="AMINOHYDROLASE SSNA-RELATED"/>
    <property type="match status" value="1"/>
</dbReference>
<evidence type="ECO:0000313" key="3">
    <source>
        <dbReference type="EMBL" id="QEG39725.1"/>
    </source>
</evidence>
<reference evidence="3 4" key="1">
    <citation type="submission" date="2019-08" db="EMBL/GenBank/DDBJ databases">
        <title>Deep-cultivation of Planctomycetes and their phenomic and genomic characterization uncovers novel biology.</title>
        <authorList>
            <person name="Wiegand S."/>
            <person name="Jogler M."/>
            <person name="Boedeker C."/>
            <person name="Pinto D."/>
            <person name="Vollmers J."/>
            <person name="Rivas-Marin E."/>
            <person name="Kohn T."/>
            <person name="Peeters S.H."/>
            <person name="Heuer A."/>
            <person name="Rast P."/>
            <person name="Oberbeckmann S."/>
            <person name="Bunk B."/>
            <person name="Jeske O."/>
            <person name="Meyerdierks A."/>
            <person name="Storesund J.E."/>
            <person name="Kallscheuer N."/>
            <person name="Luecker S."/>
            <person name="Lage O.M."/>
            <person name="Pohl T."/>
            <person name="Merkel B.J."/>
            <person name="Hornburger P."/>
            <person name="Mueller R.-W."/>
            <person name="Bruemmer F."/>
            <person name="Labrenz M."/>
            <person name="Spormann A.M."/>
            <person name="Op den Camp H."/>
            <person name="Overmann J."/>
            <person name="Amann R."/>
            <person name="Jetten M.S.M."/>
            <person name="Mascher T."/>
            <person name="Medema M.H."/>
            <person name="Devos D.P."/>
            <person name="Kaster A.-K."/>
            <person name="Ovreas L."/>
            <person name="Rohde M."/>
            <person name="Galperin M.Y."/>
            <person name="Jogler C."/>
        </authorList>
    </citation>
    <scope>NUCLEOTIDE SEQUENCE [LARGE SCALE GENOMIC DNA]</scope>
    <source>
        <strain evidence="3 4">UC8</strain>
    </source>
</reference>
<keyword evidence="1 3" id="KW-0378">Hydrolase</keyword>
<dbReference type="SUPFAM" id="SSF51556">
    <property type="entry name" value="Metallo-dependent hydrolases"/>
    <property type="match status" value="1"/>
</dbReference>
<dbReference type="EMBL" id="CP042914">
    <property type="protein sequence ID" value="QEG39725.1"/>
    <property type="molecule type" value="Genomic_DNA"/>
</dbReference>
<dbReference type="AlphaFoldDB" id="A0A5B9QQD5"/>
<keyword evidence="4" id="KW-1185">Reference proteome</keyword>
<dbReference type="RefSeq" id="WP_162275889.1">
    <property type="nucleotide sequence ID" value="NZ_CP042914.1"/>
</dbReference>
<dbReference type="KEGG" id="rul:UC8_17230"/>
<feature type="domain" description="Amidohydrolase-related" evidence="2">
    <location>
        <begin position="56"/>
        <end position="381"/>
    </location>
</feature>
<proteinExistence type="predicted"/>
<dbReference type="Gene3D" id="3.20.20.140">
    <property type="entry name" value="Metal-dependent hydrolases"/>
    <property type="match status" value="1"/>
</dbReference>
<name>A0A5B9QQD5_9BACT</name>
<dbReference type="SUPFAM" id="SSF51338">
    <property type="entry name" value="Composite domain of metallo-dependent hydrolases"/>
    <property type="match status" value="1"/>
</dbReference>
<sequence>MSSTQSLSGTFAARWIVPVSAPPIHGGWLRVEQDRIVALETTATPRDCIDLGDVALLPGLVNAHTHLEFSDLTQPLGTPGNRLPDWIASVVRHRREHEVHDVAELQRRRGEAIRSGCAQSLDAGVRLLGEIATLPWIDELPDPRLQVVAFAETLGLSPHRAAQTLAAATDWMKIPIPGVEFALSPHAPYSTRPQLLEDCVQFASQQRLSVAMHVAESREELELLQTGCGPFRDILVELGAWQEGLFPLHGGLDSTLQQLVAAPRGLIIHGNYLDAAQINLLSQHPHLSVVFCPRTHAFFQHDPYPLQALLAAGVRVALGTDSRSSNPDLCLWKELLQVVHTIPQVAPATVLRMATLAGAEALGRHDHGRIAVGARPGLLTVPTTAATAAKLWQAIVDCPQPDVLCVQG</sequence>
<dbReference type="InterPro" id="IPR032466">
    <property type="entry name" value="Metal_Hydrolase"/>
</dbReference>
<dbReference type="Proteomes" id="UP000325286">
    <property type="component" value="Chromosome"/>
</dbReference>
<dbReference type="Pfam" id="PF01979">
    <property type="entry name" value="Amidohydro_1"/>
    <property type="match status" value="1"/>
</dbReference>
<accession>A0A5B9QQD5</accession>
<dbReference type="InterPro" id="IPR050287">
    <property type="entry name" value="MTA/SAH_deaminase"/>
</dbReference>